<evidence type="ECO:0000313" key="2">
    <source>
        <dbReference type="Proteomes" id="UP001234913"/>
    </source>
</evidence>
<organism evidence="1 2">
    <name type="scientific">Staphylococcus hyicus</name>
    <dbReference type="NCBI Taxonomy" id="1284"/>
    <lineage>
        <taxon>Bacteria</taxon>
        <taxon>Bacillati</taxon>
        <taxon>Bacillota</taxon>
        <taxon>Bacilli</taxon>
        <taxon>Bacillales</taxon>
        <taxon>Staphylococcaceae</taxon>
        <taxon>Staphylococcus</taxon>
    </lineage>
</organism>
<keyword evidence="2" id="KW-1185">Reference proteome</keyword>
<reference evidence="1" key="1">
    <citation type="submission" date="2024-09" db="EMBL/GenBank/DDBJ databases">
        <authorList>
            <person name="Gagne-Thivierge C."/>
        </authorList>
    </citation>
    <scope>NUCLEOTIDE SEQUENCE</scope>
    <source>
        <strain evidence="1">SC310</strain>
    </source>
</reference>
<sequence>MSDNYTYRKHDDNHLNRDRHQYDSYQQHKPFKRTTEKVLTWIGIVLHALWVLFILGAGSFLPELLKNKNFQQEFQKQGIDSNQVVQQSQDYLPILLYVILPLLLALIAAFLFKKRILAGVLLIIASILAFFSASLIAALLWFIAAIMLFVRKPKAQHHVMENHSHERDYANSNHNHSHQDDRHDVEYANDKRFEHEANHQHDVNRTNHVDDRHSDVNHQSHAENERHFNATTRPKNDRPEGDAHHHDSNHHDLKDRGLDAKERLNDLKDDHPR</sequence>
<dbReference type="EMBL" id="CP171742">
    <property type="protein sequence ID" value="XKR68903.1"/>
    <property type="molecule type" value="Genomic_DNA"/>
</dbReference>
<accession>A0ACD5FLM9</accession>
<evidence type="ECO:0000313" key="1">
    <source>
        <dbReference type="EMBL" id="XKR68903.1"/>
    </source>
</evidence>
<protein>
    <submittedName>
        <fullName evidence="1">DUF4064 domain-containing protein</fullName>
    </submittedName>
</protein>
<dbReference type="Proteomes" id="UP001234913">
    <property type="component" value="Chromosome"/>
</dbReference>
<name>A0ACD5FLM9_STAHY</name>
<gene>
    <name evidence="1" type="ORF">QUC96_010700</name>
</gene>
<proteinExistence type="predicted"/>